<evidence type="ECO:0000256" key="1">
    <source>
        <dbReference type="ARBA" id="ARBA00022741"/>
    </source>
</evidence>
<dbReference type="Pfam" id="PF05190">
    <property type="entry name" value="MutS_IV"/>
    <property type="match status" value="1"/>
</dbReference>
<proteinExistence type="predicted"/>
<reference evidence="6 7" key="2">
    <citation type="submission" date="2018-11" db="EMBL/GenBank/DDBJ databases">
        <authorList>
            <consortium name="Pathogen Informatics"/>
        </authorList>
    </citation>
    <scope>NUCLEOTIDE SEQUENCE [LARGE SCALE GENOMIC DNA]</scope>
</reference>
<dbReference type="PANTHER" id="PTHR11361:SF35">
    <property type="entry name" value="DNA MISMATCH REPAIR PROTEIN MSH2"/>
    <property type="match status" value="1"/>
</dbReference>
<evidence type="ECO:0000256" key="2">
    <source>
        <dbReference type="ARBA" id="ARBA00022840"/>
    </source>
</evidence>
<dbReference type="AlphaFoldDB" id="A0A0R3TB53"/>
<dbReference type="InterPro" id="IPR027417">
    <property type="entry name" value="P-loop_NTPase"/>
</dbReference>
<dbReference type="GO" id="GO:0030983">
    <property type="term" value="F:mismatched DNA binding"/>
    <property type="evidence" value="ECO:0007669"/>
    <property type="project" value="InterPro"/>
</dbReference>
<dbReference type="GO" id="GO:0006298">
    <property type="term" value="P:mismatch repair"/>
    <property type="evidence" value="ECO:0007669"/>
    <property type="project" value="InterPro"/>
</dbReference>
<evidence type="ECO:0000256" key="4">
    <source>
        <dbReference type="SAM" id="MobiDB-lite"/>
    </source>
</evidence>
<keyword evidence="2" id="KW-0067">ATP-binding</keyword>
<dbReference type="Pfam" id="PF00488">
    <property type="entry name" value="MutS_V"/>
    <property type="match status" value="1"/>
</dbReference>
<evidence type="ECO:0000259" key="5">
    <source>
        <dbReference type="PROSITE" id="PS00486"/>
    </source>
</evidence>
<dbReference type="GO" id="GO:0032301">
    <property type="term" value="C:MutSalpha complex"/>
    <property type="evidence" value="ECO:0007669"/>
    <property type="project" value="TreeGrafter"/>
</dbReference>
<keyword evidence="7" id="KW-1185">Reference proteome</keyword>
<dbReference type="InterPro" id="IPR000432">
    <property type="entry name" value="DNA_mismatch_repair_MutS_C"/>
</dbReference>
<gene>
    <name evidence="6" type="ORF">HNAJ_LOCUS4290</name>
</gene>
<evidence type="ECO:0000313" key="6">
    <source>
        <dbReference type="EMBL" id="VDO00150.1"/>
    </source>
</evidence>
<accession>A0A0R3TB53</accession>
<dbReference type="Proteomes" id="UP000278807">
    <property type="component" value="Unassembled WGS sequence"/>
</dbReference>
<dbReference type="SMART" id="SM00534">
    <property type="entry name" value="MUTSac"/>
    <property type="match status" value="1"/>
</dbReference>
<dbReference type="OrthoDB" id="295033at2759"/>
<dbReference type="InterPro" id="IPR045076">
    <property type="entry name" value="MutS"/>
</dbReference>
<feature type="region of interest" description="Disordered" evidence="4">
    <location>
        <begin position="440"/>
        <end position="459"/>
    </location>
</feature>
<organism evidence="8">
    <name type="scientific">Rodentolepis nana</name>
    <name type="common">Dwarf tapeworm</name>
    <name type="synonym">Hymenolepis nana</name>
    <dbReference type="NCBI Taxonomy" id="102285"/>
    <lineage>
        <taxon>Eukaryota</taxon>
        <taxon>Metazoa</taxon>
        <taxon>Spiralia</taxon>
        <taxon>Lophotrochozoa</taxon>
        <taxon>Platyhelminthes</taxon>
        <taxon>Cestoda</taxon>
        <taxon>Eucestoda</taxon>
        <taxon>Cyclophyllidea</taxon>
        <taxon>Hymenolepididae</taxon>
        <taxon>Rodentolepis</taxon>
    </lineage>
</organism>
<dbReference type="GO" id="GO:0140664">
    <property type="term" value="F:ATP-dependent DNA damage sensor activity"/>
    <property type="evidence" value="ECO:0007669"/>
    <property type="project" value="InterPro"/>
</dbReference>
<dbReference type="InterPro" id="IPR007861">
    <property type="entry name" value="DNA_mismatch_repair_MutS_clamp"/>
</dbReference>
<feature type="domain" description="DNA mismatch repair proteins mutS family" evidence="5">
    <location>
        <begin position="304"/>
        <end position="320"/>
    </location>
</feature>
<sequence length="518" mass="56078">IELIIKCQNSENTGYRVSTVFSFFPNYRIFSEIVTPFSVLNKLETSVYFSPYIQVASKVGLEPGKSIKLETADGVGHFLRVTLKMEKQIRGITWLKKIDIQKAGVRCRSTELATLSEQHATLKEEYARAQKSIVKEILTVAAGYLEPLYALGNCTAQLDVIVSLAIAAVSAPQQYIRPRFTERSSNDADGGGIRLRDFRHPCLEYQDGVSVIPNDVDLERGKQIFKTITGPNMGGKSTYIRGTGVVVAMAQAGSFVPASEADLVPVDAIMARVGAGDCQLRGISTFMAEMLETVAVLRLATRDSLVIVDELGRGTSTYDGFGLAWAISTHLAQTIGCFTLFATHFHELTSLAHLLPGVVANYRVSAEVFQHSSGADEGENPTDVIMLYKVEPGICDQSYGLQVARSIGLPADLVAEAEAASAAEEKVELMWVGLGESMDVDKNVPPPSQSDSSQTDAGSLSTVVVAERLRSHLEILLDQALSEANGEFGAFAGNLANEMLNQPSLGLDQAMKELLMEI</sequence>
<keyword evidence="3" id="KW-0238">DNA-binding</keyword>
<dbReference type="STRING" id="102285.A0A0R3TB53"/>
<dbReference type="Gene3D" id="3.40.50.300">
    <property type="entry name" value="P-loop containing nucleotide triphosphate hydrolases"/>
    <property type="match status" value="1"/>
</dbReference>
<dbReference type="SUPFAM" id="SSF48334">
    <property type="entry name" value="DNA repair protein MutS, domain III"/>
    <property type="match status" value="1"/>
</dbReference>
<name>A0A0R3TB53_RODNA</name>
<dbReference type="SUPFAM" id="SSF52540">
    <property type="entry name" value="P-loop containing nucleoside triphosphate hydrolases"/>
    <property type="match status" value="1"/>
</dbReference>
<evidence type="ECO:0000313" key="8">
    <source>
        <dbReference type="WBParaSite" id="HNAJ_0000429201-mRNA-1"/>
    </source>
</evidence>
<evidence type="ECO:0000313" key="7">
    <source>
        <dbReference type="Proteomes" id="UP000278807"/>
    </source>
</evidence>
<dbReference type="Gene3D" id="1.10.1420.10">
    <property type="match status" value="1"/>
</dbReference>
<reference evidence="8" key="1">
    <citation type="submission" date="2017-02" db="UniProtKB">
        <authorList>
            <consortium name="WormBaseParasite"/>
        </authorList>
    </citation>
    <scope>IDENTIFICATION</scope>
</reference>
<dbReference type="PROSITE" id="PS00486">
    <property type="entry name" value="DNA_MISMATCH_REPAIR_2"/>
    <property type="match status" value="1"/>
</dbReference>
<protein>
    <submittedName>
        <fullName evidence="8">DNA_MISMATCH_REPAIR_2 domain-containing protein</fullName>
    </submittedName>
</protein>
<dbReference type="WBParaSite" id="HNAJ_0000429201-mRNA-1">
    <property type="protein sequence ID" value="HNAJ_0000429201-mRNA-1"/>
    <property type="gene ID" value="HNAJ_0000429201"/>
</dbReference>
<dbReference type="GO" id="GO:0005524">
    <property type="term" value="F:ATP binding"/>
    <property type="evidence" value="ECO:0007669"/>
    <property type="project" value="UniProtKB-KW"/>
</dbReference>
<keyword evidence="1" id="KW-0547">Nucleotide-binding</keyword>
<evidence type="ECO:0000256" key="3">
    <source>
        <dbReference type="ARBA" id="ARBA00023125"/>
    </source>
</evidence>
<dbReference type="GO" id="GO:0006312">
    <property type="term" value="P:mitotic recombination"/>
    <property type="evidence" value="ECO:0007669"/>
    <property type="project" value="TreeGrafter"/>
</dbReference>
<dbReference type="InterPro" id="IPR036187">
    <property type="entry name" value="DNA_mismatch_repair_MutS_sf"/>
</dbReference>
<dbReference type="PANTHER" id="PTHR11361">
    <property type="entry name" value="DNA MISMATCH REPAIR PROTEIN MUTS FAMILY MEMBER"/>
    <property type="match status" value="1"/>
</dbReference>
<dbReference type="EMBL" id="UZAE01002922">
    <property type="protein sequence ID" value="VDO00150.1"/>
    <property type="molecule type" value="Genomic_DNA"/>
</dbReference>